<dbReference type="HOGENOM" id="CLU_1555953_0_0_1"/>
<feature type="signal peptide" evidence="2">
    <location>
        <begin position="1"/>
        <end position="21"/>
    </location>
</feature>
<evidence type="ECO:0008006" key="5">
    <source>
        <dbReference type="Google" id="ProtNLM"/>
    </source>
</evidence>
<dbReference type="KEGG" id="pfp:PFL1_04518"/>
<protein>
    <recommendedName>
        <fullName evidence="5">REJ domain-containing protein</fullName>
    </recommendedName>
</protein>
<evidence type="ECO:0000256" key="1">
    <source>
        <dbReference type="SAM" id="MobiDB-lite"/>
    </source>
</evidence>
<keyword evidence="2" id="KW-0732">Signal</keyword>
<evidence type="ECO:0000313" key="4">
    <source>
        <dbReference type="Proteomes" id="UP000053664"/>
    </source>
</evidence>
<dbReference type="Proteomes" id="UP000053664">
    <property type="component" value="Unassembled WGS sequence"/>
</dbReference>
<organism evidence="3 4">
    <name type="scientific">Pseudozyma flocculosa PF-1</name>
    <dbReference type="NCBI Taxonomy" id="1277687"/>
    <lineage>
        <taxon>Eukaryota</taxon>
        <taxon>Fungi</taxon>
        <taxon>Dikarya</taxon>
        <taxon>Basidiomycota</taxon>
        <taxon>Ustilaginomycotina</taxon>
        <taxon>Ustilaginomycetes</taxon>
        <taxon>Ustilaginales</taxon>
        <taxon>Ustilaginaceae</taxon>
        <taxon>Pseudozyma</taxon>
    </lineage>
</organism>
<feature type="region of interest" description="Disordered" evidence="1">
    <location>
        <begin position="26"/>
        <end position="111"/>
    </location>
</feature>
<gene>
    <name evidence="3" type="ORF">PFL1_04518</name>
</gene>
<name>A0A061H546_9BASI</name>
<evidence type="ECO:0000313" key="3">
    <source>
        <dbReference type="EMBL" id="EPQ27773.1"/>
    </source>
</evidence>
<reference evidence="3 4" key="1">
    <citation type="journal article" date="2013" name="Plant Cell">
        <title>The transition from a phytopathogenic smut ancestor to an anamorphic biocontrol agent deciphered by comparative whole-genome analysis.</title>
        <authorList>
            <person name="Lefebvre F."/>
            <person name="Joly D.L."/>
            <person name="Labbe C."/>
            <person name="Teichmann B."/>
            <person name="Linning R."/>
            <person name="Belzile F."/>
            <person name="Bakkeren G."/>
            <person name="Belanger R.R."/>
        </authorList>
    </citation>
    <scope>NUCLEOTIDE SEQUENCE [LARGE SCALE GENOMIC DNA]</scope>
    <source>
        <strain evidence="3 4">PF-1</strain>
    </source>
</reference>
<dbReference type="AlphaFoldDB" id="A0A061H546"/>
<accession>A0A061H546</accession>
<proteinExistence type="predicted"/>
<feature type="compositionally biased region" description="Low complexity" evidence="1">
    <location>
        <begin position="26"/>
        <end position="88"/>
    </location>
</feature>
<feature type="chain" id="PRO_5001599459" description="REJ domain-containing protein" evidence="2">
    <location>
        <begin position="22"/>
        <end position="172"/>
    </location>
</feature>
<sequence length="172" mass="15511">MRFSLLFAFCLFLAALSTVAAQQASNSGSASQSPSPTASGSGSAAASGSGSATQSGSGSAAPSGSASGTSRSGSASGSATGSAASGSASGSGSGSGSAAPSSTSKTLSSYPTAPVITDGPFAGTGVAPAPVGTGGQAQGPDDNFIRSGARALGGSVGGILAAAVAAGAWVLL</sequence>
<dbReference type="EMBL" id="KE361637">
    <property type="protein sequence ID" value="EPQ27773.1"/>
    <property type="molecule type" value="Genomic_DNA"/>
</dbReference>
<evidence type="ECO:0000256" key="2">
    <source>
        <dbReference type="SAM" id="SignalP"/>
    </source>
</evidence>
<dbReference type="GeneID" id="19318619"/>
<dbReference type="RefSeq" id="XP_007880235.1">
    <property type="nucleotide sequence ID" value="XM_007882044.1"/>
</dbReference>